<dbReference type="FunFam" id="1.20.81.30:FF:000001">
    <property type="entry name" value="Type II secretion system protein F"/>
    <property type="match status" value="2"/>
</dbReference>
<evidence type="ECO:0000256" key="7">
    <source>
        <dbReference type="ARBA" id="ARBA00023136"/>
    </source>
</evidence>
<comment type="similarity">
    <text evidence="2">Belongs to the GSP F family.</text>
</comment>
<keyword evidence="5 8" id="KW-0812">Transmembrane</keyword>
<evidence type="ECO:0000313" key="10">
    <source>
        <dbReference type="EMBL" id="MBI4132874.1"/>
    </source>
</evidence>
<dbReference type="InterPro" id="IPR018076">
    <property type="entry name" value="T2SS_GspF_dom"/>
</dbReference>
<dbReference type="AlphaFoldDB" id="A0A932YXW5"/>
<evidence type="ECO:0000256" key="1">
    <source>
        <dbReference type="ARBA" id="ARBA00004429"/>
    </source>
</evidence>
<feature type="transmembrane region" description="Helical" evidence="8">
    <location>
        <begin position="172"/>
        <end position="194"/>
    </location>
</feature>
<reference evidence="10" key="1">
    <citation type="submission" date="2020-07" db="EMBL/GenBank/DDBJ databases">
        <title>Huge and variable diversity of episymbiotic CPR bacteria and DPANN archaea in groundwater ecosystems.</title>
        <authorList>
            <person name="He C.Y."/>
            <person name="Keren R."/>
            <person name="Whittaker M."/>
            <person name="Farag I.F."/>
            <person name="Doudna J."/>
            <person name="Cate J.H.D."/>
            <person name="Banfield J.F."/>
        </authorList>
    </citation>
    <scope>NUCLEOTIDE SEQUENCE</scope>
    <source>
        <strain evidence="10">NC_groundwater_1225_Ag_S-0.1um_56_177</strain>
    </source>
</reference>
<dbReference type="PANTHER" id="PTHR30012">
    <property type="entry name" value="GENERAL SECRETION PATHWAY PROTEIN"/>
    <property type="match status" value="1"/>
</dbReference>
<comment type="subcellular location">
    <subcellularLocation>
        <location evidence="1">Cell inner membrane</location>
        <topology evidence="1">Multi-pass membrane protein</topology>
    </subcellularLocation>
</comment>
<evidence type="ECO:0000256" key="2">
    <source>
        <dbReference type="ARBA" id="ARBA00005745"/>
    </source>
</evidence>
<evidence type="ECO:0000256" key="8">
    <source>
        <dbReference type="SAM" id="Phobius"/>
    </source>
</evidence>
<dbReference type="PANTHER" id="PTHR30012:SF0">
    <property type="entry name" value="TYPE II SECRETION SYSTEM PROTEIN F-RELATED"/>
    <property type="match status" value="1"/>
</dbReference>
<name>A0A932YXW5_9BACT</name>
<keyword evidence="7 8" id="KW-0472">Membrane</keyword>
<protein>
    <submittedName>
        <fullName evidence="10">Type II secretion system F family protein</fullName>
    </submittedName>
</protein>
<keyword evidence="3" id="KW-1003">Cell membrane</keyword>
<evidence type="ECO:0000259" key="9">
    <source>
        <dbReference type="Pfam" id="PF00482"/>
    </source>
</evidence>
<evidence type="ECO:0000256" key="5">
    <source>
        <dbReference type="ARBA" id="ARBA00022692"/>
    </source>
</evidence>
<dbReference type="InterPro" id="IPR042094">
    <property type="entry name" value="T2SS_GspF_sf"/>
</dbReference>
<keyword evidence="6 8" id="KW-1133">Transmembrane helix</keyword>
<dbReference type="GO" id="GO:0005886">
    <property type="term" value="C:plasma membrane"/>
    <property type="evidence" value="ECO:0007669"/>
    <property type="project" value="UniProtKB-SubCell"/>
</dbReference>
<keyword evidence="4" id="KW-0997">Cell inner membrane</keyword>
<feature type="domain" description="Type II secretion system protein GspF" evidence="9">
    <location>
        <begin position="72"/>
        <end position="195"/>
    </location>
</feature>
<feature type="transmembrane region" description="Helical" evidence="8">
    <location>
        <begin position="225"/>
        <end position="244"/>
    </location>
</feature>
<evidence type="ECO:0000256" key="3">
    <source>
        <dbReference type="ARBA" id="ARBA00022475"/>
    </source>
</evidence>
<accession>A0A932YXW5</accession>
<sequence>MLYTYRAVDQSGKTVSGEREAGSERELADMLRHDSYLLLEAKLPAKAGQRFEFLKRIPMPFRRISLVERMGFSRNLAVMIGAGLALTRALEALAEQTSNPKFREIVTSIRDSVTTGKSFADSLRSHEKVFGVLFINMVEAGEISGNLERALKILAQQMKRDYDLRSKVRSAMIYPAIVVGALVLIGVLMMVYVVPTLTQTFQELEIELPLTTRVIIGTSNFLLRYYWYILAVAGIGAMGMARLLRSQAGKSAFDTIILRVPIFGVLVQKYNSARFARTLSSLIASGIPITRALEVTASVLGNSHFRQSFEEAAKEIQHGKPISEILRRHPNLFPPMVTQMVEVGEETGTIVRMLLRLALFYEEEVTNTTKNLSSIIEPVLMIVIGAIVGFFAVSMIQPIYGSLGNI</sequence>
<dbReference type="Gene3D" id="1.20.81.30">
    <property type="entry name" value="Type II secretion system (T2SS), domain F"/>
    <property type="match status" value="2"/>
</dbReference>
<comment type="caution">
    <text evidence="10">The sequence shown here is derived from an EMBL/GenBank/DDBJ whole genome shotgun (WGS) entry which is preliminary data.</text>
</comment>
<dbReference type="GO" id="GO:0015628">
    <property type="term" value="P:protein secretion by the type II secretion system"/>
    <property type="evidence" value="ECO:0007669"/>
    <property type="project" value="TreeGrafter"/>
</dbReference>
<evidence type="ECO:0000313" key="11">
    <source>
        <dbReference type="Proteomes" id="UP000756703"/>
    </source>
</evidence>
<organism evidence="10 11">
    <name type="scientific">Candidatus Sungiibacteriota bacterium</name>
    <dbReference type="NCBI Taxonomy" id="2750080"/>
    <lineage>
        <taxon>Bacteria</taxon>
        <taxon>Candidatus Sungiibacteriota</taxon>
    </lineage>
</organism>
<gene>
    <name evidence="10" type="ORF">HY473_02210</name>
</gene>
<dbReference type="Proteomes" id="UP000756703">
    <property type="component" value="Unassembled WGS sequence"/>
</dbReference>
<feature type="domain" description="Type II secretion system protein GspF" evidence="9">
    <location>
        <begin position="275"/>
        <end position="398"/>
    </location>
</feature>
<dbReference type="InterPro" id="IPR003004">
    <property type="entry name" value="GspF/PilC"/>
</dbReference>
<evidence type="ECO:0000256" key="6">
    <source>
        <dbReference type="ARBA" id="ARBA00022989"/>
    </source>
</evidence>
<dbReference type="EMBL" id="JACQMI010000013">
    <property type="protein sequence ID" value="MBI4132874.1"/>
    <property type="molecule type" value="Genomic_DNA"/>
</dbReference>
<evidence type="ECO:0000256" key="4">
    <source>
        <dbReference type="ARBA" id="ARBA00022519"/>
    </source>
</evidence>
<dbReference type="Pfam" id="PF00482">
    <property type="entry name" value="T2SSF"/>
    <property type="match status" value="2"/>
</dbReference>
<proteinExistence type="inferred from homology"/>
<feature type="transmembrane region" description="Helical" evidence="8">
    <location>
        <begin position="379"/>
        <end position="400"/>
    </location>
</feature>
<dbReference type="PRINTS" id="PR00812">
    <property type="entry name" value="BCTERIALGSPF"/>
</dbReference>